<evidence type="ECO:0000256" key="1">
    <source>
        <dbReference type="ARBA" id="ARBA00004418"/>
    </source>
</evidence>
<organism evidence="11">
    <name type="scientific">Castellaniella ginsengisoli</name>
    <dbReference type="NCBI Taxonomy" id="546114"/>
    <lineage>
        <taxon>Bacteria</taxon>
        <taxon>Pseudomonadati</taxon>
        <taxon>Pseudomonadota</taxon>
        <taxon>Betaproteobacteria</taxon>
        <taxon>Burkholderiales</taxon>
        <taxon>Alcaligenaceae</taxon>
        <taxon>Castellaniella</taxon>
    </lineage>
</organism>
<dbReference type="EMBL" id="CP158262">
    <property type="protein sequence ID" value="XDJ70517.1"/>
    <property type="molecule type" value="Genomic_DNA"/>
</dbReference>
<evidence type="ECO:0000313" key="10">
    <source>
        <dbReference type="EMBL" id="XDJ50762.1"/>
    </source>
</evidence>
<dbReference type="EMBL" id="CP158254">
    <property type="protein sequence ID" value="XDJ48578.1"/>
    <property type="molecule type" value="Genomic_DNA"/>
</dbReference>
<dbReference type="AlphaFoldDB" id="A0AB39EU28"/>
<dbReference type="InterPro" id="IPR006059">
    <property type="entry name" value="SBP"/>
</dbReference>
<evidence type="ECO:0000256" key="7">
    <source>
        <dbReference type="SAM" id="SignalP"/>
    </source>
</evidence>
<dbReference type="PANTHER" id="PTHR43649">
    <property type="entry name" value="ARABINOSE-BINDING PROTEIN-RELATED"/>
    <property type="match status" value="1"/>
</dbReference>
<evidence type="ECO:0000256" key="2">
    <source>
        <dbReference type="ARBA" id="ARBA00008520"/>
    </source>
</evidence>
<reference evidence="11" key="1">
    <citation type="submission" date="2024-05" db="EMBL/GenBank/DDBJ databases">
        <authorList>
            <person name="Luo Y.-C."/>
            <person name="Nicholds J."/>
            <person name="Mortimer T."/>
            <person name="Maboni G."/>
        </authorList>
    </citation>
    <scope>NUCLEOTIDE SEQUENCE</scope>
    <source>
        <strain evidence="12">141555</strain>
        <strain evidence="11">144863</strain>
        <strain evidence="10">151108</strain>
        <strain evidence="9">151836</strain>
        <strain evidence="8">153920</strain>
    </source>
</reference>
<dbReference type="EMBL" id="CP158252">
    <property type="protein sequence ID" value="XDJ40725.1"/>
    <property type="molecule type" value="Genomic_DNA"/>
</dbReference>
<name>A0AB39EU28_9BURK</name>
<evidence type="ECO:0000313" key="11">
    <source>
        <dbReference type="EMBL" id="XDJ70517.1"/>
    </source>
</evidence>
<dbReference type="PANTHER" id="PTHR43649:SF31">
    <property type="entry name" value="SN-GLYCEROL-3-PHOSPHATE-BINDING PERIPLASMIC PROTEIN UGPB"/>
    <property type="match status" value="1"/>
</dbReference>
<dbReference type="SUPFAM" id="SSF53850">
    <property type="entry name" value="Periplasmic binding protein-like II"/>
    <property type="match status" value="1"/>
</dbReference>
<evidence type="ECO:0000313" key="9">
    <source>
        <dbReference type="EMBL" id="XDJ48578.1"/>
    </source>
</evidence>
<dbReference type="EMBL" id="CP158267">
    <property type="protein sequence ID" value="XDJ79858.1"/>
    <property type="molecule type" value="Genomic_DNA"/>
</dbReference>
<evidence type="ECO:0000313" key="8">
    <source>
        <dbReference type="EMBL" id="XDJ40725.1"/>
    </source>
</evidence>
<comment type="subcellular location">
    <subcellularLocation>
        <location evidence="1">Periplasm</location>
    </subcellularLocation>
</comment>
<sequence length="437" mass="48059">MNLSFGSGTLRPGLRAVWTLAAVIATAPAWAATEVPVWHALKGHNAETFQDLVKAYNRSQSDVKVVVRDFETPEALDQALAVAAQSKKLPALAQIGGSHTLEEIARRSYVQPFHTLQKFPALKNTRWFVSTDNAFIRDAKGQLMAFPYMLEIPVMYYNQDAFKKAGLVPAVPQRTWMELQGQLVTLANNGSRKCPLTSDLPVSINLENLAAVNNQLYASADNGLKAKGLPSFSFDSTYVRHLALMISWVRSEIMVRPDAGMHSISRFAQGECAVLMSGSSHIGEFLSQRKLRYAVSGLPYYPEVTRKPGNPFVSGAGLWVMKADKPVTEATAAFLGWLSQPEQAARWYQQTGFLPLTQAAFDATPADYYANLGQWRDLVAVYSGKAALTAQGFRIHNYPAIRARFHQILDSALSGQQPAVTALNTAAVEANNLVRQR</sequence>
<comment type="similarity">
    <text evidence="2">Belongs to the bacterial solute-binding protein 1 family.</text>
</comment>
<dbReference type="InterPro" id="IPR050490">
    <property type="entry name" value="Bact_solute-bd_prot1"/>
</dbReference>
<feature type="chain" id="PRO_5044174702" description="sn-glycerol-3-phosphate-binding periplasmic protein UgpB" evidence="7">
    <location>
        <begin position="32"/>
        <end position="437"/>
    </location>
</feature>
<gene>
    <name evidence="11" type="ORF">ABRY94_07030</name>
    <name evidence="8" type="ORF">ABRY99_07040</name>
    <name evidence="9" type="ORF">ABRZ04_05820</name>
    <name evidence="12" type="ORF">ABRZ07_13385</name>
    <name evidence="10" type="ORF">ABRZ09_02540</name>
</gene>
<feature type="signal peptide" evidence="7">
    <location>
        <begin position="1"/>
        <end position="31"/>
    </location>
</feature>
<dbReference type="EMBL" id="CP158255">
    <property type="protein sequence ID" value="XDJ50762.1"/>
    <property type="molecule type" value="Genomic_DNA"/>
</dbReference>
<protein>
    <recommendedName>
        <fullName evidence="4">sn-glycerol-3-phosphate-binding periplasmic protein UgpB</fullName>
    </recommendedName>
</protein>
<keyword evidence="6 7" id="KW-0732">Signal</keyword>
<evidence type="ECO:0000256" key="4">
    <source>
        <dbReference type="ARBA" id="ARBA00017470"/>
    </source>
</evidence>
<evidence type="ECO:0000256" key="3">
    <source>
        <dbReference type="ARBA" id="ARBA00011557"/>
    </source>
</evidence>
<dbReference type="RefSeq" id="WP_368640670.1">
    <property type="nucleotide sequence ID" value="NZ_CP158252.1"/>
</dbReference>
<proteinExistence type="inferred from homology"/>
<keyword evidence="5" id="KW-0813">Transport</keyword>
<dbReference type="Gene3D" id="3.40.190.10">
    <property type="entry name" value="Periplasmic binding protein-like II"/>
    <property type="match status" value="2"/>
</dbReference>
<evidence type="ECO:0000256" key="6">
    <source>
        <dbReference type="ARBA" id="ARBA00022729"/>
    </source>
</evidence>
<evidence type="ECO:0000256" key="5">
    <source>
        <dbReference type="ARBA" id="ARBA00022448"/>
    </source>
</evidence>
<dbReference type="GO" id="GO:0042597">
    <property type="term" value="C:periplasmic space"/>
    <property type="evidence" value="ECO:0007669"/>
    <property type="project" value="UniProtKB-SubCell"/>
</dbReference>
<accession>A0AB39EU28</accession>
<comment type="subunit">
    <text evidence="3">The complex is composed of two ATP-binding proteins (UgpC), two transmembrane proteins (UgpA and UgpE) and a solute-binding protein (UgpB).</text>
</comment>
<evidence type="ECO:0000313" key="12">
    <source>
        <dbReference type="EMBL" id="XDJ79858.1"/>
    </source>
</evidence>
<dbReference type="Pfam" id="PF13416">
    <property type="entry name" value="SBP_bac_8"/>
    <property type="match status" value="1"/>
</dbReference>